<sequence length="425" mass="48800">MSLTTLPIQTFDEYDPAVPVVLPHEKVYSIQVGYKLFRLSGLSLSSDSPSYFTKFFSHPENKEKVLFFDRSPQVFEKIYNHLQGYSINITNDYEFMHLWSDAFYFGLSGLRKVLTEQDYFASIGSESFKIPRALLQSKGNSPNYFTINAERLLSDNLQVIERKNMMRPPPQRPAVVTGRSSDLFRDLLEVLKGNPSVIKSEEHRLLLMKEARYYRFLELEQRMVSHKVCKGCIVLNLNHLARRGLSNPSPSDKSIERPMQYSRPYIEEPVRDLIFQVDSEEDPGTAVLFLNKRTSLATVVFRDKVFAKLVQVFKGLISGTIVDETSMTFFAGFGRSHTLINGREMKSSWVTDLIGENPAFPSEEERDEKRASKKRKMSDKVEGDVIEIFLKRSMWKLLMRGNLGRLEAVSIDGLTGLGQERIDFL</sequence>
<dbReference type="SUPFAM" id="SSF54695">
    <property type="entry name" value="POZ domain"/>
    <property type="match status" value="2"/>
</dbReference>
<dbReference type="Pfam" id="PF02214">
    <property type="entry name" value="BTB_2"/>
    <property type="match status" value="1"/>
</dbReference>
<organism evidence="2 3">
    <name type="scientific">Lodderomyces beijingensis</name>
    <dbReference type="NCBI Taxonomy" id="1775926"/>
    <lineage>
        <taxon>Eukaryota</taxon>
        <taxon>Fungi</taxon>
        <taxon>Dikarya</taxon>
        <taxon>Ascomycota</taxon>
        <taxon>Saccharomycotina</taxon>
        <taxon>Pichiomycetes</taxon>
        <taxon>Debaryomycetaceae</taxon>
        <taxon>Candida/Lodderomyces clade</taxon>
        <taxon>Lodderomyces</taxon>
    </lineage>
</organism>
<dbReference type="InterPro" id="IPR000210">
    <property type="entry name" value="BTB/POZ_dom"/>
</dbReference>
<dbReference type="RefSeq" id="XP_066831777.1">
    <property type="nucleotide sequence ID" value="XM_066975104.1"/>
</dbReference>
<evidence type="ECO:0000313" key="3">
    <source>
        <dbReference type="Proteomes" id="UP001497383"/>
    </source>
</evidence>
<dbReference type="PANTHER" id="PTHR31758">
    <property type="entry name" value="BTB/POZ DOMAIN-CONTAINING PROTEIN YLR108C"/>
    <property type="match status" value="1"/>
</dbReference>
<dbReference type="PANTHER" id="PTHR31758:SF2">
    <property type="entry name" value="BTB_POZ DOMAIN-CONTAINING PROTEIN YLR108C"/>
    <property type="match status" value="1"/>
</dbReference>
<proteinExistence type="predicted"/>
<name>A0ABP0ZR28_9ASCO</name>
<dbReference type="SMART" id="SM00225">
    <property type="entry name" value="BTB"/>
    <property type="match status" value="1"/>
</dbReference>
<evidence type="ECO:0000259" key="1">
    <source>
        <dbReference type="SMART" id="SM00225"/>
    </source>
</evidence>
<dbReference type="InterPro" id="IPR011333">
    <property type="entry name" value="SKP1/BTB/POZ_sf"/>
</dbReference>
<dbReference type="InterPro" id="IPR003131">
    <property type="entry name" value="T1-type_BTB"/>
</dbReference>
<dbReference type="Gene3D" id="3.30.710.10">
    <property type="entry name" value="Potassium Channel Kv1.1, Chain A"/>
    <property type="match status" value="2"/>
</dbReference>
<dbReference type="GeneID" id="92210035"/>
<protein>
    <recommendedName>
        <fullName evidence="1">BTB domain-containing protein</fullName>
    </recommendedName>
</protein>
<accession>A0ABP0ZR28</accession>
<reference evidence="2 3" key="1">
    <citation type="submission" date="2024-03" db="EMBL/GenBank/DDBJ databases">
        <authorList>
            <person name="Brejova B."/>
        </authorList>
    </citation>
    <scope>NUCLEOTIDE SEQUENCE [LARGE SCALE GENOMIC DNA]</scope>
    <source>
        <strain evidence="2 3">CBS 14171</strain>
    </source>
</reference>
<evidence type="ECO:0000313" key="2">
    <source>
        <dbReference type="EMBL" id="CAK9440970.1"/>
    </source>
</evidence>
<gene>
    <name evidence="2" type="ORF">LODBEIA_P48390</name>
</gene>
<dbReference type="Proteomes" id="UP001497383">
    <property type="component" value="Chromosome 6"/>
</dbReference>
<keyword evidence="3" id="KW-1185">Reference proteome</keyword>
<dbReference type="EMBL" id="OZ022410">
    <property type="protein sequence ID" value="CAK9440970.1"/>
    <property type="molecule type" value="Genomic_DNA"/>
</dbReference>
<feature type="domain" description="BTB" evidence="1">
    <location>
        <begin position="26"/>
        <end position="122"/>
    </location>
</feature>